<keyword evidence="2" id="KW-0540">Nuclease</keyword>
<feature type="domain" description="HNH" evidence="1">
    <location>
        <begin position="8"/>
        <end position="43"/>
    </location>
</feature>
<dbReference type="EMBL" id="BK014822">
    <property type="protein sequence ID" value="DAD77323.1"/>
    <property type="molecule type" value="Genomic_DNA"/>
</dbReference>
<name>A0A8S5M5N0_9CAUD</name>
<reference evidence="2" key="1">
    <citation type="journal article" date="2021" name="Proc. Natl. Acad. Sci. U.S.A.">
        <title>A Catalog of Tens of Thousands of Viruses from Human Metagenomes Reveals Hidden Associations with Chronic Diseases.</title>
        <authorList>
            <person name="Tisza M.J."/>
            <person name="Buck C.B."/>
        </authorList>
    </citation>
    <scope>NUCLEOTIDE SEQUENCE</scope>
    <source>
        <strain evidence="2">CtEQg15</strain>
    </source>
</reference>
<evidence type="ECO:0000259" key="1">
    <source>
        <dbReference type="Pfam" id="PF01844"/>
    </source>
</evidence>
<dbReference type="GO" id="GO:0003676">
    <property type="term" value="F:nucleic acid binding"/>
    <property type="evidence" value="ECO:0007669"/>
    <property type="project" value="InterPro"/>
</dbReference>
<dbReference type="InterPro" id="IPR002711">
    <property type="entry name" value="HNH"/>
</dbReference>
<dbReference type="CDD" id="cd00085">
    <property type="entry name" value="HNHc"/>
    <property type="match status" value="1"/>
</dbReference>
<keyword evidence="2" id="KW-0255">Endonuclease</keyword>
<dbReference type="InterPro" id="IPR003615">
    <property type="entry name" value="HNH_nuc"/>
</dbReference>
<dbReference type="Pfam" id="PF01844">
    <property type="entry name" value="HNH"/>
    <property type="match status" value="1"/>
</dbReference>
<organism evidence="2">
    <name type="scientific">Siphoviridae sp. ctEQg15</name>
    <dbReference type="NCBI Taxonomy" id="2826205"/>
    <lineage>
        <taxon>Viruses</taxon>
        <taxon>Duplodnaviria</taxon>
        <taxon>Heunggongvirae</taxon>
        <taxon>Uroviricota</taxon>
        <taxon>Caudoviricetes</taxon>
    </lineage>
</organism>
<evidence type="ECO:0000313" key="2">
    <source>
        <dbReference type="EMBL" id="DAD77323.1"/>
    </source>
</evidence>
<keyword evidence="2" id="KW-0378">Hydrolase</keyword>
<dbReference type="GO" id="GO:0004519">
    <property type="term" value="F:endonuclease activity"/>
    <property type="evidence" value="ECO:0007669"/>
    <property type="project" value="UniProtKB-KW"/>
</dbReference>
<accession>A0A8S5M5N0</accession>
<proteinExistence type="predicted"/>
<protein>
    <submittedName>
        <fullName evidence="2">CRISPR-associated endonuclease</fullName>
    </submittedName>
</protein>
<dbReference type="GO" id="GO:0008270">
    <property type="term" value="F:zinc ion binding"/>
    <property type="evidence" value="ECO:0007669"/>
    <property type="project" value="InterPro"/>
</dbReference>
<dbReference type="Gene3D" id="1.10.30.50">
    <property type="match status" value="1"/>
</dbReference>
<sequence>MERDGGYCIVCGRPGSPWCHYIPRSHGGLGIAENIITLCDTCHFLYDQSYLRRPFKSTIEHYLKSKYPDWDETKLIYRKGT</sequence>